<evidence type="ECO:0000256" key="1">
    <source>
        <dbReference type="SAM" id="MobiDB-lite"/>
    </source>
</evidence>
<name>A0A7W6J7M3_9HYPH</name>
<evidence type="ECO:0000313" key="2">
    <source>
        <dbReference type="EMBL" id="MBB4066284.1"/>
    </source>
</evidence>
<accession>A0A7W6J7M3</accession>
<dbReference type="AlphaFoldDB" id="A0A7W6J7M3"/>
<sequence>MTSNRPQTAVIATPQSKDDPFDVKIEEIPMPPADKWEELDNSTPTKSTLADVTPKENDTAAGARPIAKLNFIKSMASEVPLAFPFEHPEFGEIHAIVVHRLTVGQVGDILDARAKGAPDLFDIYAAMTGLTPEVLRGLEASDGERVTGACFDFLPPLLRPAQTG</sequence>
<proteinExistence type="predicted"/>
<dbReference type="EMBL" id="JACIEZ010000008">
    <property type="protein sequence ID" value="MBB4066284.1"/>
    <property type="molecule type" value="Genomic_DNA"/>
</dbReference>
<organism evidence="2 3">
    <name type="scientific">Gellertiella hungarica</name>
    <dbReference type="NCBI Taxonomy" id="1572859"/>
    <lineage>
        <taxon>Bacteria</taxon>
        <taxon>Pseudomonadati</taxon>
        <taxon>Pseudomonadota</taxon>
        <taxon>Alphaproteobacteria</taxon>
        <taxon>Hyphomicrobiales</taxon>
        <taxon>Rhizobiaceae</taxon>
        <taxon>Gellertiella</taxon>
    </lineage>
</organism>
<comment type="caution">
    <text evidence="2">The sequence shown here is derived from an EMBL/GenBank/DDBJ whole genome shotgun (WGS) entry which is preliminary data.</text>
</comment>
<reference evidence="2 3" key="1">
    <citation type="submission" date="2020-08" db="EMBL/GenBank/DDBJ databases">
        <title>Genomic Encyclopedia of Type Strains, Phase IV (KMG-IV): sequencing the most valuable type-strain genomes for metagenomic binning, comparative biology and taxonomic classification.</title>
        <authorList>
            <person name="Goeker M."/>
        </authorList>
    </citation>
    <scope>NUCLEOTIDE SEQUENCE [LARGE SCALE GENOMIC DNA]</scope>
    <source>
        <strain evidence="2 3">DSM 29853</strain>
    </source>
</reference>
<keyword evidence="3" id="KW-1185">Reference proteome</keyword>
<dbReference type="Proteomes" id="UP000528286">
    <property type="component" value="Unassembled WGS sequence"/>
</dbReference>
<dbReference type="RefSeq" id="WP_183367575.1">
    <property type="nucleotide sequence ID" value="NZ_JACIEZ010000008.1"/>
</dbReference>
<feature type="compositionally biased region" description="Polar residues" evidence="1">
    <location>
        <begin position="41"/>
        <end position="50"/>
    </location>
</feature>
<evidence type="ECO:0008006" key="4">
    <source>
        <dbReference type="Google" id="ProtNLM"/>
    </source>
</evidence>
<feature type="region of interest" description="Disordered" evidence="1">
    <location>
        <begin position="31"/>
        <end position="60"/>
    </location>
</feature>
<gene>
    <name evidence="2" type="ORF">GGR23_003499</name>
</gene>
<protein>
    <recommendedName>
        <fullName evidence="4">Tail assembly chaperone E/41/14-like protein</fullName>
    </recommendedName>
</protein>
<evidence type="ECO:0000313" key="3">
    <source>
        <dbReference type="Proteomes" id="UP000528286"/>
    </source>
</evidence>